<dbReference type="Proteomes" id="UP001165065">
    <property type="component" value="Unassembled WGS sequence"/>
</dbReference>
<dbReference type="EMBL" id="BRYA01000266">
    <property type="protein sequence ID" value="GMI45821.1"/>
    <property type="molecule type" value="Genomic_DNA"/>
</dbReference>
<dbReference type="PANTHER" id="PTHR22091">
    <property type="entry name" value="COILED-COIL DOMAIN-CONTAINING PROTEIN 77"/>
    <property type="match status" value="1"/>
</dbReference>
<organism evidence="3 4">
    <name type="scientific">Triparma columacea</name>
    <dbReference type="NCBI Taxonomy" id="722753"/>
    <lineage>
        <taxon>Eukaryota</taxon>
        <taxon>Sar</taxon>
        <taxon>Stramenopiles</taxon>
        <taxon>Ochrophyta</taxon>
        <taxon>Bolidophyceae</taxon>
        <taxon>Parmales</taxon>
        <taxon>Triparmaceae</taxon>
        <taxon>Triparma</taxon>
    </lineage>
</organism>
<dbReference type="PANTHER" id="PTHR22091:SF1">
    <property type="entry name" value="COILED-COIL DOMAIN-CONTAINING PROTEIN 77"/>
    <property type="match status" value="1"/>
</dbReference>
<feature type="coiled-coil region" evidence="1">
    <location>
        <begin position="134"/>
        <end position="279"/>
    </location>
</feature>
<protein>
    <submittedName>
        <fullName evidence="3">Uncharacterized protein</fullName>
    </submittedName>
</protein>
<evidence type="ECO:0000313" key="4">
    <source>
        <dbReference type="Proteomes" id="UP001165065"/>
    </source>
</evidence>
<keyword evidence="4" id="KW-1185">Reference proteome</keyword>
<feature type="compositionally biased region" description="Acidic residues" evidence="2">
    <location>
        <begin position="407"/>
        <end position="417"/>
    </location>
</feature>
<sequence length="459" mass="52602">MATEEIIASGNDAIDDLLAFYRFRVGEFEKERQLHLERVDMIEPQKEELHRLRWEAKARDSELVELRKTVSDAQISVHQERETANDQGAMILRLKQQQVEDRKRIQRLLALTQPVVGDITFIQEGSEDAGSALAEQYQVALNNAENEMSKKHSNGILSAQAVASRLQARNESLQLTIDSLKDQLNSYKGIARDKISTLYEDRNIREQQFQKTTESLMSKVELLTKKLNATEDNLNAVTKDYLVLRHNAQVAQRVMIEEKQLLRAEREALEHDRKSAARQMSLEMAAAREASQAEIELATTDFRGQVQARERDMAVLREQYENIQGVYSARVRDLEQQLELYKHKYTSLNRRRKLEIQGSAAAATLHKQEVKSLRRSIRSRARAAEGGMVDPTLLPITDDNSSNVDLNSEEDDDELLEENMNPNTTNEEGDNSTVEVAYLKEKVSDMERQLKRLLAVQQR</sequence>
<accession>A0A9W7LDJ8</accession>
<comment type="caution">
    <text evidence="3">The sequence shown here is derived from an EMBL/GenBank/DDBJ whole genome shotgun (WGS) entry which is preliminary data.</text>
</comment>
<proteinExistence type="predicted"/>
<keyword evidence="1" id="KW-0175">Coiled coil</keyword>
<gene>
    <name evidence="3" type="ORF">TrCOL_g4066</name>
</gene>
<evidence type="ECO:0000256" key="2">
    <source>
        <dbReference type="SAM" id="MobiDB-lite"/>
    </source>
</evidence>
<dbReference type="AlphaFoldDB" id="A0A9W7LDJ8"/>
<feature type="region of interest" description="Disordered" evidence="2">
    <location>
        <begin position="381"/>
        <end position="433"/>
    </location>
</feature>
<reference evidence="4" key="1">
    <citation type="journal article" date="2023" name="Commun. Biol.">
        <title>Genome analysis of Parmales, the sister group of diatoms, reveals the evolutionary specialization of diatoms from phago-mixotrophs to photoautotrophs.</title>
        <authorList>
            <person name="Ban H."/>
            <person name="Sato S."/>
            <person name="Yoshikawa S."/>
            <person name="Yamada K."/>
            <person name="Nakamura Y."/>
            <person name="Ichinomiya M."/>
            <person name="Sato N."/>
            <person name="Blanc-Mathieu R."/>
            <person name="Endo H."/>
            <person name="Kuwata A."/>
            <person name="Ogata H."/>
        </authorList>
    </citation>
    <scope>NUCLEOTIDE SEQUENCE [LARGE SCALE GENOMIC DNA]</scope>
</reference>
<dbReference type="OrthoDB" id="191169at2759"/>
<dbReference type="InterPro" id="IPR037696">
    <property type="entry name" value="CCDC77"/>
</dbReference>
<name>A0A9W7LDJ8_9STRA</name>
<evidence type="ECO:0000256" key="1">
    <source>
        <dbReference type="SAM" id="Coils"/>
    </source>
</evidence>
<evidence type="ECO:0000313" key="3">
    <source>
        <dbReference type="EMBL" id="GMI45821.1"/>
    </source>
</evidence>